<keyword evidence="2" id="KW-1003">Cell membrane</keyword>
<evidence type="ECO:0000313" key="8">
    <source>
        <dbReference type="EMBL" id="GAD68295.1"/>
    </source>
</evidence>
<protein>
    <recommendedName>
        <fullName evidence="7">EamA domain-containing protein</fullName>
    </recommendedName>
</protein>
<feature type="transmembrane region" description="Helical" evidence="6">
    <location>
        <begin position="122"/>
        <end position="140"/>
    </location>
</feature>
<dbReference type="PANTHER" id="PTHR42920:SF5">
    <property type="entry name" value="EAMA DOMAIN-CONTAINING PROTEIN"/>
    <property type="match status" value="1"/>
</dbReference>
<dbReference type="AlphaFoldDB" id="U3A3M5"/>
<dbReference type="GO" id="GO:0005886">
    <property type="term" value="C:plasma membrane"/>
    <property type="evidence" value="ECO:0007669"/>
    <property type="project" value="UniProtKB-SubCell"/>
</dbReference>
<sequence>MISGYLAILATLLLWSGFFLSLKGGANSALTPADIALARFIFPALVLLPWVMKARQQLLAVPRRYHFGMLVGCGLPYLLVASTAMQYAPVAHGSALIPGTLPLFVSAIAVSCYAQPLSRHRLAGLTLVLSGIGLFLYSSLSTYNYAQLNGHMLFLLGSLMWAMFTISARVANLHPLVSAGYISLVSAGALLVLIVSGRLDSHLAQTALVNWPWKEVNGHILLQGVGAGLLAAFTYLHAITKLGAERSAAFASATPAVATLLAIPVFGEFPTPETWTALGLICGGSVIASNVFMRNDTSLAYQPPGR</sequence>
<evidence type="ECO:0000256" key="3">
    <source>
        <dbReference type="ARBA" id="ARBA00022692"/>
    </source>
</evidence>
<keyword evidence="4 6" id="KW-1133">Transmembrane helix</keyword>
<evidence type="ECO:0000256" key="4">
    <source>
        <dbReference type="ARBA" id="ARBA00022989"/>
    </source>
</evidence>
<gene>
    <name evidence="8" type="ORF">VPR01S_12_01040</name>
</gene>
<dbReference type="Pfam" id="PF00892">
    <property type="entry name" value="EamA"/>
    <property type="match status" value="2"/>
</dbReference>
<feature type="transmembrane region" description="Helical" evidence="6">
    <location>
        <begin position="146"/>
        <end position="164"/>
    </location>
</feature>
<dbReference type="Proteomes" id="UP000016570">
    <property type="component" value="Unassembled WGS sequence"/>
</dbReference>
<feature type="transmembrane region" description="Helical" evidence="6">
    <location>
        <begin position="176"/>
        <end position="196"/>
    </location>
</feature>
<dbReference type="EMBL" id="BATJ01000012">
    <property type="protein sequence ID" value="GAD68295.1"/>
    <property type="molecule type" value="Genomic_DNA"/>
</dbReference>
<dbReference type="InterPro" id="IPR000620">
    <property type="entry name" value="EamA_dom"/>
</dbReference>
<comment type="caution">
    <text evidence="8">The sequence shown here is derived from an EMBL/GenBank/DDBJ whole genome shotgun (WGS) entry which is preliminary data.</text>
</comment>
<keyword evidence="9" id="KW-1185">Reference proteome</keyword>
<feature type="transmembrane region" description="Helical" evidence="6">
    <location>
        <begin position="216"/>
        <end position="236"/>
    </location>
</feature>
<feature type="domain" description="EamA" evidence="7">
    <location>
        <begin position="3"/>
        <end position="136"/>
    </location>
</feature>
<feature type="transmembrane region" description="Helical" evidence="6">
    <location>
        <begin position="248"/>
        <end position="269"/>
    </location>
</feature>
<dbReference type="InterPro" id="IPR051258">
    <property type="entry name" value="Diverse_Substrate_Transporter"/>
</dbReference>
<feature type="transmembrane region" description="Helical" evidence="6">
    <location>
        <begin position="64"/>
        <end position="84"/>
    </location>
</feature>
<reference evidence="8 9" key="1">
    <citation type="submission" date="2013-09" db="EMBL/GenBank/DDBJ databases">
        <title>Whole genome shotgun sequence of Vibrio proteolyticus NBRC 13287.</title>
        <authorList>
            <person name="Isaki S."/>
            <person name="Hosoyama A."/>
            <person name="Numata M."/>
            <person name="Hashimoto M."/>
            <person name="Hosoyama Y."/>
            <person name="Tsuchikane K."/>
            <person name="Noguchi M."/>
            <person name="Hirakata S."/>
            <person name="Ichikawa N."/>
            <person name="Ohji S."/>
            <person name="Yamazoe A."/>
            <person name="Fujita N."/>
        </authorList>
    </citation>
    <scope>NUCLEOTIDE SEQUENCE [LARGE SCALE GENOMIC DNA]</scope>
    <source>
        <strain evidence="8 9">NBRC 13287</strain>
    </source>
</reference>
<comment type="subcellular location">
    <subcellularLocation>
        <location evidence="1">Cell membrane</location>
        <topology evidence="1">Multi-pass membrane protein</topology>
    </subcellularLocation>
</comment>
<feature type="transmembrane region" description="Helical" evidence="6">
    <location>
        <begin position="35"/>
        <end position="52"/>
    </location>
</feature>
<dbReference type="InterPro" id="IPR037185">
    <property type="entry name" value="EmrE-like"/>
</dbReference>
<name>U3A3M5_VIBPR</name>
<feature type="transmembrane region" description="Helical" evidence="6">
    <location>
        <begin position="275"/>
        <end position="293"/>
    </location>
</feature>
<evidence type="ECO:0000259" key="7">
    <source>
        <dbReference type="Pfam" id="PF00892"/>
    </source>
</evidence>
<dbReference type="PANTHER" id="PTHR42920">
    <property type="entry name" value="OS03G0707200 PROTEIN-RELATED"/>
    <property type="match status" value="1"/>
</dbReference>
<proteinExistence type="predicted"/>
<feature type="domain" description="EamA" evidence="7">
    <location>
        <begin position="150"/>
        <end position="288"/>
    </location>
</feature>
<dbReference type="STRING" id="1219065.VPR01S_12_01040"/>
<evidence type="ECO:0000256" key="2">
    <source>
        <dbReference type="ARBA" id="ARBA00022475"/>
    </source>
</evidence>
<keyword evidence="5 6" id="KW-0472">Membrane</keyword>
<dbReference type="eggNOG" id="COG0697">
    <property type="taxonomic scope" value="Bacteria"/>
</dbReference>
<feature type="transmembrane region" description="Helical" evidence="6">
    <location>
        <begin position="90"/>
        <end position="110"/>
    </location>
</feature>
<dbReference type="RefSeq" id="WP_021706266.1">
    <property type="nucleotide sequence ID" value="NZ_BATJ01000012.1"/>
</dbReference>
<evidence type="ECO:0000313" key="9">
    <source>
        <dbReference type="Proteomes" id="UP000016570"/>
    </source>
</evidence>
<organism evidence="8 9">
    <name type="scientific">Vibrio proteolyticus NBRC 13287</name>
    <dbReference type="NCBI Taxonomy" id="1219065"/>
    <lineage>
        <taxon>Bacteria</taxon>
        <taxon>Pseudomonadati</taxon>
        <taxon>Pseudomonadota</taxon>
        <taxon>Gammaproteobacteria</taxon>
        <taxon>Vibrionales</taxon>
        <taxon>Vibrionaceae</taxon>
        <taxon>Vibrio</taxon>
    </lineage>
</organism>
<evidence type="ECO:0000256" key="5">
    <source>
        <dbReference type="ARBA" id="ARBA00023136"/>
    </source>
</evidence>
<accession>U3A3M5</accession>
<evidence type="ECO:0000256" key="6">
    <source>
        <dbReference type="SAM" id="Phobius"/>
    </source>
</evidence>
<keyword evidence="3 6" id="KW-0812">Transmembrane</keyword>
<dbReference type="SUPFAM" id="SSF103481">
    <property type="entry name" value="Multidrug resistance efflux transporter EmrE"/>
    <property type="match status" value="2"/>
</dbReference>
<evidence type="ECO:0000256" key="1">
    <source>
        <dbReference type="ARBA" id="ARBA00004651"/>
    </source>
</evidence>